<reference evidence="1" key="1">
    <citation type="submission" date="2019-11" db="EMBL/GenBank/DDBJ databases">
        <authorList>
            <person name="Feng L."/>
        </authorList>
    </citation>
    <scope>NUCLEOTIDE SEQUENCE</scope>
    <source>
        <strain evidence="1">PclaraLFYP37</strain>
    </source>
</reference>
<dbReference type="EMBL" id="CACRUT010000008">
    <property type="protein sequence ID" value="VYT85029.1"/>
    <property type="molecule type" value="Genomic_DNA"/>
</dbReference>
<proteinExistence type="predicted"/>
<dbReference type="AlphaFoldDB" id="A0A6N2ZZG7"/>
<evidence type="ECO:0000313" key="1">
    <source>
        <dbReference type="EMBL" id="VYT85029.1"/>
    </source>
</evidence>
<gene>
    <name evidence="1" type="ORF">PCLFYP37_01290</name>
</gene>
<name>A0A6N2ZZG7_9BACT</name>
<accession>A0A6N2ZZG7</accession>
<organism evidence="1">
    <name type="scientific">Paraprevotella clara</name>
    <dbReference type="NCBI Taxonomy" id="454154"/>
    <lineage>
        <taxon>Bacteria</taxon>
        <taxon>Pseudomonadati</taxon>
        <taxon>Bacteroidota</taxon>
        <taxon>Bacteroidia</taxon>
        <taxon>Bacteroidales</taxon>
        <taxon>Prevotellaceae</taxon>
        <taxon>Paraprevotella</taxon>
    </lineage>
</organism>
<sequence>MTKPIYLENRLPDEWQIENADPRVILRSALYI</sequence>
<protein>
    <submittedName>
        <fullName evidence="1">Uncharacterized protein</fullName>
    </submittedName>
</protein>